<sequence length="137" mass="15898">MMNIQGPWDFVVDFVSVTEKNLKILRRYAPVKTNDLSTKSMILIILGAVFGCGLCLHCCWCCFLYCLIWCRDRSLSRQMRHRQQYLPKLPFVILHPEQNKSVIGHSFSSFTSTSMMSTMNKTTTFQSNRQQQPLPNI</sequence>
<evidence type="ECO:0000313" key="2">
    <source>
        <dbReference type="Proteomes" id="UP000887565"/>
    </source>
</evidence>
<protein>
    <submittedName>
        <fullName evidence="3">Uncharacterized protein</fullName>
    </submittedName>
</protein>
<dbReference type="Proteomes" id="UP000887565">
    <property type="component" value="Unplaced"/>
</dbReference>
<evidence type="ECO:0000313" key="3">
    <source>
        <dbReference type="WBParaSite" id="nRc.2.0.1.t26307-RA"/>
    </source>
</evidence>
<dbReference type="AlphaFoldDB" id="A0A915JJQ1"/>
<evidence type="ECO:0000256" key="1">
    <source>
        <dbReference type="SAM" id="Phobius"/>
    </source>
</evidence>
<proteinExistence type="predicted"/>
<dbReference type="WBParaSite" id="nRc.2.0.1.t26307-RA">
    <property type="protein sequence ID" value="nRc.2.0.1.t26307-RA"/>
    <property type="gene ID" value="nRc.2.0.1.g26307"/>
</dbReference>
<keyword evidence="2" id="KW-1185">Reference proteome</keyword>
<keyword evidence="1" id="KW-0472">Membrane</keyword>
<keyword evidence="1" id="KW-1133">Transmembrane helix</keyword>
<organism evidence="2 3">
    <name type="scientific">Romanomermis culicivorax</name>
    <name type="common">Nematode worm</name>
    <dbReference type="NCBI Taxonomy" id="13658"/>
    <lineage>
        <taxon>Eukaryota</taxon>
        <taxon>Metazoa</taxon>
        <taxon>Ecdysozoa</taxon>
        <taxon>Nematoda</taxon>
        <taxon>Enoplea</taxon>
        <taxon>Dorylaimia</taxon>
        <taxon>Mermithida</taxon>
        <taxon>Mermithoidea</taxon>
        <taxon>Mermithidae</taxon>
        <taxon>Romanomermis</taxon>
    </lineage>
</organism>
<feature type="transmembrane region" description="Helical" evidence="1">
    <location>
        <begin position="41"/>
        <end position="70"/>
    </location>
</feature>
<reference evidence="3" key="1">
    <citation type="submission" date="2022-11" db="UniProtKB">
        <authorList>
            <consortium name="WormBaseParasite"/>
        </authorList>
    </citation>
    <scope>IDENTIFICATION</scope>
</reference>
<name>A0A915JJQ1_ROMCU</name>
<accession>A0A915JJQ1</accession>
<keyword evidence="1" id="KW-0812">Transmembrane</keyword>